<dbReference type="InterPro" id="IPR050131">
    <property type="entry name" value="Peptidase_S8_subtilisin-like"/>
</dbReference>
<feature type="active site" description="Charge relay system" evidence="5">
    <location>
        <position position="187"/>
    </location>
</feature>
<organism evidence="7 8">
    <name type="scientific">Pseudahrensia aquimaris</name>
    <dbReference type="NCBI Taxonomy" id="744461"/>
    <lineage>
        <taxon>Bacteria</taxon>
        <taxon>Pseudomonadati</taxon>
        <taxon>Pseudomonadota</taxon>
        <taxon>Alphaproteobacteria</taxon>
        <taxon>Hyphomicrobiales</taxon>
        <taxon>Ahrensiaceae</taxon>
        <taxon>Pseudahrensia</taxon>
    </lineage>
</organism>
<comment type="caution">
    <text evidence="7">The sequence shown here is derived from an EMBL/GenBank/DDBJ whole genome shotgun (WGS) entry which is preliminary data.</text>
</comment>
<dbReference type="PRINTS" id="PR00723">
    <property type="entry name" value="SUBTILISIN"/>
</dbReference>
<dbReference type="InterPro" id="IPR023828">
    <property type="entry name" value="Peptidase_S8_Ser-AS"/>
</dbReference>
<keyword evidence="8" id="KW-1185">Reference proteome</keyword>
<sequence length="387" mass="39685">MIGKDMKRQVSQLALGLALVVSGVVSGCTGADVGNSGSGSNAPALQENGRVYSLIATAEGTARLRRAAAELNYTAGEDIPLNGLNLVMVRFDLPDDVTGAQAIAALEAADPASTVGVNHAYRLQNEPPANNRRNFANAMLKWPAGGCPALRPVGIIDGGVDENAPALSSARVTNRNFGSGSEQSRRHGTDVASVLADPSRLRNLRLYSANVISQDTTGQDAAGAAAIVQAIDWLTQQDVKLINVSLAGPRNKLLNLAVNNANSRGAILIAAAGNQGRTAPPQFPAAFSQVIAVTAVDAKKRAYRRAVRGAHIDIAAPGVDVFVSSGSGGRYVSGTSIAAPFVTASLAVMRGATPSALSSGSEDLGSQGKDQVFGHGLLQADSLCTLG</sequence>
<keyword evidence="3 5" id="KW-0378">Hydrolase</keyword>
<accession>A0ABW3FIR8</accession>
<dbReference type="PROSITE" id="PS51892">
    <property type="entry name" value="SUBTILASE"/>
    <property type="match status" value="1"/>
</dbReference>
<dbReference type="Gene3D" id="3.40.50.200">
    <property type="entry name" value="Peptidase S8/S53 domain"/>
    <property type="match status" value="1"/>
</dbReference>
<evidence type="ECO:0000256" key="5">
    <source>
        <dbReference type="PROSITE-ProRule" id="PRU01240"/>
    </source>
</evidence>
<dbReference type="InterPro" id="IPR000209">
    <property type="entry name" value="Peptidase_S8/S53_dom"/>
</dbReference>
<dbReference type="PANTHER" id="PTHR43806">
    <property type="entry name" value="PEPTIDASE S8"/>
    <property type="match status" value="1"/>
</dbReference>
<dbReference type="EMBL" id="JBHTJV010000010">
    <property type="protein sequence ID" value="MFD0917100.1"/>
    <property type="molecule type" value="Genomic_DNA"/>
</dbReference>
<keyword evidence="2 5" id="KW-0645">Protease</keyword>
<protein>
    <submittedName>
        <fullName evidence="7">S8 family serine peptidase</fullName>
    </submittedName>
</protein>
<dbReference type="InterPro" id="IPR015500">
    <property type="entry name" value="Peptidase_S8_subtilisin-rel"/>
</dbReference>
<dbReference type="SUPFAM" id="SSF52743">
    <property type="entry name" value="Subtilisin-like"/>
    <property type="match status" value="1"/>
</dbReference>
<feature type="domain" description="Peptidase S8/S53" evidence="6">
    <location>
        <begin position="153"/>
        <end position="355"/>
    </location>
</feature>
<evidence type="ECO:0000256" key="1">
    <source>
        <dbReference type="ARBA" id="ARBA00011073"/>
    </source>
</evidence>
<dbReference type="CDD" id="cd05561">
    <property type="entry name" value="Peptidases_S8_4"/>
    <property type="match status" value="1"/>
</dbReference>
<feature type="active site" description="Charge relay system" evidence="5">
    <location>
        <position position="336"/>
    </location>
</feature>
<proteinExistence type="inferred from homology"/>
<keyword evidence="4 5" id="KW-0720">Serine protease</keyword>
<evidence type="ECO:0000259" key="6">
    <source>
        <dbReference type="Pfam" id="PF00082"/>
    </source>
</evidence>
<dbReference type="Pfam" id="PF00082">
    <property type="entry name" value="Peptidase_S8"/>
    <property type="match status" value="1"/>
</dbReference>
<evidence type="ECO:0000313" key="7">
    <source>
        <dbReference type="EMBL" id="MFD0917100.1"/>
    </source>
</evidence>
<reference evidence="8" key="1">
    <citation type="journal article" date="2019" name="Int. J. Syst. Evol. Microbiol.">
        <title>The Global Catalogue of Microorganisms (GCM) 10K type strain sequencing project: providing services to taxonomists for standard genome sequencing and annotation.</title>
        <authorList>
            <consortium name="The Broad Institute Genomics Platform"/>
            <consortium name="The Broad Institute Genome Sequencing Center for Infectious Disease"/>
            <person name="Wu L."/>
            <person name="Ma J."/>
        </authorList>
    </citation>
    <scope>NUCLEOTIDE SEQUENCE [LARGE SCALE GENOMIC DNA]</scope>
    <source>
        <strain evidence="8">CCUG 60023</strain>
    </source>
</reference>
<feature type="active site" description="Charge relay system" evidence="5">
    <location>
        <position position="157"/>
    </location>
</feature>
<evidence type="ECO:0000256" key="3">
    <source>
        <dbReference type="ARBA" id="ARBA00022801"/>
    </source>
</evidence>
<name>A0ABW3FIR8_9HYPH</name>
<evidence type="ECO:0000256" key="2">
    <source>
        <dbReference type="ARBA" id="ARBA00022670"/>
    </source>
</evidence>
<dbReference type="PANTHER" id="PTHR43806:SF11">
    <property type="entry name" value="CEREVISIN-RELATED"/>
    <property type="match status" value="1"/>
</dbReference>
<evidence type="ECO:0000313" key="8">
    <source>
        <dbReference type="Proteomes" id="UP001597101"/>
    </source>
</evidence>
<evidence type="ECO:0000256" key="4">
    <source>
        <dbReference type="ARBA" id="ARBA00022825"/>
    </source>
</evidence>
<dbReference type="PROSITE" id="PS51257">
    <property type="entry name" value="PROKAR_LIPOPROTEIN"/>
    <property type="match status" value="1"/>
</dbReference>
<dbReference type="InterPro" id="IPR036852">
    <property type="entry name" value="Peptidase_S8/S53_dom_sf"/>
</dbReference>
<gene>
    <name evidence="7" type="ORF">ACFQ14_11835</name>
</gene>
<comment type="similarity">
    <text evidence="1 5">Belongs to the peptidase S8 family.</text>
</comment>
<dbReference type="PROSITE" id="PS00138">
    <property type="entry name" value="SUBTILASE_SER"/>
    <property type="match status" value="1"/>
</dbReference>
<dbReference type="Proteomes" id="UP001597101">
    <property type="component" value="Unassembled WGS sequence"/>
</dbReference>
<dbReference type="RefSeq" id="WP_377212963.1">
    <property type="nucleotide sequence ID" value="NZ_JBHTJV010000010.1"/>
</dbReference>